<reference evidence="3" key="1">
    <citation type="journal article" date="2013" name="Science">
        <title>Comparative analysis of bat genomes provides insight into the evolution of flight and immunity.</title>
        <authorList>
            <person name="Zhang G."/>
            <person name="Cowled C."/>
            <person name="Shi Z."/>
            <person name="Huang Z."/>
            <person name="Bishop-Lilly K.A."/>
            <person name="Fang X."/>
            <person name="Wynne J.W."/>
            <person name="Xiong Z."/>
            <person name="Baker M.L."/>
            <person name="Zhao W."/>
            <person name="Tachedjian M."/>
            <person name="Zhu Y."/>
            <person name="Zhou P."/>
            <person name="Jiang X."/>
            <person name="Ng J."/>
            <person name="Yang L."/>
            <person name="Wu L."/>
            <person name="Xiao J."/>
            <person name="Feng Y."/>
            <person name="Chen Y."/>
            <person name="Sun X."/>
            <person name="Zhang Y."/>
            <person name="Marsh G.A."/>
            <person name="Crameri G."/>
            <person name="Broder C.C."/>
            <person name="Frey K.G."/>
            <person name="Wang L.F."/>
            <person name="Wang J."/>
        </authorList>
    </citation>
    <scope>NUCLEOTIDE SEQUENCE [LARGE SCALE GENOMIC DNA]</scope>
</reference>
<evidence type="ECO:0000313" key="3">
    <source>
        <dbReference type="Proteomes" id="UP000010556"/>
    </source>
</evidence>
<feature type="region of interest" description="Disordered" evidence="1">
    <location>
        <begin position="1"/>
        <end position="24"/>
    </location>
</feature>
<dbReference type="Proteomes" id="UP000010556">
    <property type="component" value="Unassembled WGS sequence"/>
</dbReference>
<gene>
    <name evidence="2" type="ORF">MDA_GLEAN10019459</name>
</gene>
<evidence type="ECO:0000313" key="2">
    <source>
        <dbReference type="EMBL" id="ELK24159.1"/>
    </source>
</evidence>
<proteinExistence type="predicted"/>
<sequence length="155" mass="16332">MSSASAVQTLMAADDTRSTCDPPYDRGLREQAVCGVTSVGVEQGMPPVKPRDPAHPCGSVVEHPPMNQEFCDPRLRGPMMLPATLSAGELARPPPFLSPDLEDSDEVHQGAHLCSGSVEAAVGHTYPEGTAVIPAELEPQRPDLINKKVVSDPGG</sequence>
<organism evidence="2 3">
    <name type="scientific">Myotis davidii</name>
    <name type="common">David's myotis</name>
    <dbReference type="NCBI Taxonomy" id="225400"/>
    <lineage>
        <taxon>Eukaryota</taxon>
        <taxon>Metazoa</taxon>
        <taxon>Chordata</taxon>
        <taxon>Craniata</taxon>
        <taxon>Vertebrata</taxon>
        <taxon>Euteleostomi</taxon>
        <taxon>Mammalia</taxon>
        <taxon>Eutheria</taxon>
        <taxon>Laurasiatheria</taxon>
        <taxon>Chiroptera</taxon>
        <taxon>Yangochiroptera</taxon>
        <taxon>Vespertilionidae</taxon>
        <taxon>Myotis</taxon>
    </lineage>
</organism>
<dbReference type="EMBL" id="KB112968">
    <property type="protein sequence ID" value="ELK24159.1"/>
    <property type="molecule type" value="Genomic_DNA"/>
</dbReference>
<protein>
    <submittedName>
        <fullName evidence="2">Uncharacterized protein</fullName>
    </submittedName>
</protein>
<dbReference type="AlphaFoldDB" id="L5LCU4"/>
<name>L5LCU4_MYODS</name>
<evidence type="ECO:0000256" key="1">
    <source>
        <dbReference type="SAM" id="MobiDB-lite"/>
    </source>
</evidence>
<feature type="compositionally biased region" description="Basic and acidic residues" evidence="1">
    <location>
        <begin position="14"/>
        <end position="24"/>
    </location>
</feature>
<keyword evidence="3" id="KW-1185">Reference proteome</keyword>
<accession>L5LCU4</accession>